<name>A0A0E9PKK5_ANGAN</name>
<organism evidence="1">
    <name type="scientific">Anguilla anguilla</name>
    <name type="common">European freshwater eel</name>
    <name type="synonym">Muraena anguilla</name>
    <dbReference type="NCBI Taxonomy" id="7936"/>
    <lineage>
        <taxon>Eukaryota</taxon>
        <taxon>Metazoa</taxon>
        <taxon>Chordata</taxon>
        <taxon>Craniata</taxon>
        <taxon>Vertebrata</taxon>
        <taxon>Euteleostomi</taxon>
        <taxon>Actinopterygii</taxon>
        <taxon>Neopterygii</taxon>
        <taxon>Teleostei</taxon>
        <taxon>Anguilliformes</taxon>
        <taxon>Anguillidae</taxon>
        <taxon>Anguilla</taxon>
    </lineage>
</organism>
<reference evidence="1" key="2">
    <citation type="journal article" date="2015" name="Fish Shellfish Immunol.">
        <title>Early steps in the European eel (Anguilla anguilla)-Vibrio vulnificus interaction in the gills: Role of the RtxA13 toxin.</title>
        <authorList>
            <person name="Callol A."/>
            <person name="Pajuelo D."/>
            <person name="Ebbesson L."/>
            <person name="Teles M."/>
            <person name="MacKenzie S."/>
            <person name="Amaro C."/>
        </authorList>
    </citation>
    <scope>NUCLEOTIDE SEQUENCE</scope>
</reference>
<reference evidence="1" key="1">
    <citation type="submission" date="2014-11" db="EMBL/GenBank/DDBJ databases">
        <authorList>
            <person name="Amaro Gonzalez C."/>
        </authorList>
    </citation>
    <scope>NUCLEOTIDE SEQUENCE</scope>
</reference>
<protein>
    <submittedName>
        <fullName evidence="1">Uncharacterized protein</fullName>
    </submittedName>
</protein>
<dbReference type="EMBL" id="GBXM01093200">
    <property type="protein sequence ID" value="JAH15377.1"/>
    <property type="molecule type" value="Transcribed_RNA"/>
</dbReference>
<evidence type="ECO:0000313" key="1">
    <source>
        <dbReference type="EMBL" id="JAH04625.1"/>
    </source>
</evidence>
<sequence>MPQCICNCNYVSQICSKLKQPALSL</sequence>
<accession>A0A0E9PKK5</accession>
<dbReference type="EMBL" id="GBXM01103952">
    <property type="protein sequence ID" value="JAH04625.1"/>
    <property type="molecule type" value="Transcribed_RNA"/>
</dbReference>
<dbReference type="AlphaFoldDB" id="A0A0E9PKK5"/>
<proteinExistence type="predicted"/>